<reference evidence="4" key="1">
    <citation type="submission" date="2011-08" db="EMBL/GenBank/DDBJ databases">
        <title>The draft genome of Latimeria chalumnae.</title>
        <authorList>
            <person name="Di Palma F."/>
            <person name="Alfoldi J."/>
            <person name="Johnson J."/>
            <person name="Berlin A."/>
            <person name="Gnerre S."/>
            <person name="Jaffe D."/>
            <person name="MacCallum I."/>
            <person name="Young S."/>
            <person name="Walker B.J."/>
            <person name="Lander E."/>
            <person name="Lindblad-Toh K."/>
        </authorList>
    </citation>
    <scope>NUCLEOTIDE SEQUENCE [LARGE SCALE GENOMIC DNA]</scope>
    <source>
        <strain evidence="4">Wild caught</strain>
    </source>
</reference>
<dbReference type="HOGENOM" id="CLU_015596_1_0_1"/>
<dbReference type="OMA" id="DIEKQQW"/>
<evidence type="ECO:0000256" key="1">
    <source>
        <dbReference type="SAM" id="MobiDB-lite"/>
    </source>
</evidence>
<organism evidence="3 4">
    <name type="scientific">Latimeria chalumnae</name>
    <name type="common">Coelacanth</name>
    <dbReference type="NCBI Taxonomy" id="7897"/>
    <lineage>
        <taxon>Eukaryota</taxon>
        <taxon>Metazoa</taxon>
        <taxon>Chordata</taxon>
        <taxon>Craniata</taxon>
        <taxon>Vertebrata</taxon>
        <taxon>Euteleostomi</taxon>
        <taxon>Coelacanthiformes</taxon>
        <taxon>Coelacanthidae</taxon>
        <taxon>Latimeria</taxon>
    </lineage>
</organism>
<evidence type="ECO:0000259" key="2">
    <source>
        <dbReference type="PROSITE" id="PS50853"/>
    </source>
</evidence>
<dbReference type="Pfam" id="PF24674">
    <property type="entry name" value="MACPF_SNTX"/>
    <property type="match status" value="1"/>
</dbReference>
<evidence type="ECO:0000313" key="3">
    <source>
        <dbReference type="Ensembl" id="ENSLACP00000001131.1"/>
    </source>
</evidence>
<dbReference type="EMBL" id="AFYH01248959">
    <property type="status" value="NOT_ANNOTATED_CDS"/>
    <property type="molecule type" value="Genomic_DNA"/>
</dbReference>
<dbReference type="PROSITE" id="PS50853">
    <property type="entry name" value="FN3"/>
    <property type="match status" value="1"/>
</dbReference>
<dbReference type="PANTHER" id="PTHR31594:SF16">
    <property type="entry name" value="SI:CH211-281L24.3"/>
    <property type="match status" value="1"/>
</dbReference>
<keyword evidence="4" id="KW-1185">Reference proteome</keyword>
<dbReference type="InterPro" id="IPR036116">
    <property type="entry name" value="FN3_sf"/>
</dbReference>
<dbReference type="InterPro" id="IPR003961">
    <property type="entry name" value="FN3_dom"/>
</dbReference>
<reference evidence="3" key="3">
    <citation type="submission" date="2025-09" db="UniProtKB">
        <authorList>
            <consortium name="Ensembl"/>
        </authorList>
    </citation>
    <scope>IDENTIFICATION</scope>
</reference>
<dbReference type="Ensembl" id="ENSLACT00000001142.1">
    <property type="protein sequence ID" value="ENSLACP00000001131.1"/>
    <property type="gene ID" value="ENSLACG00000001013.1"/>
</dbReference>
<protein>
    <recommendedName>
        <fullName evidence="2">Fibronectin type-III domain-containing protein</fullName>
    </recommendedName>
</protein>
<dbReference type="eggNOG" id="ENOG502QV7C">
    <property type="taxonomic scope" value="Eukaryota"/>
</dbReference>
<dbReference type="SUPFAM" id="SSF49265">
    <property type="entry name" value="Fibronectin type III"/>
    <property type="match status" value="1"/>
</dbReference>
<proteinExistence type="predicted"/>
<feature type="domain" description="Fibronectin type-III" evidence="2">
    <location>
        <begin position="526"/>
        <end position="620"/>
    </location>
</feature>
<dbReference type="InterPro" id="IPR052090">
    <property type="entry name" value="Cytolytic_pore-forming_toxin"/>
</dbReference>
<dbReference type="InterPro" id="IPR056072">
    <property type="entry name" value="SNTX_MACPF/CDC-like_dom"/>
</dbReference>
<evidence type="ECO:0000313" key="4">
    <source>
        <dbReference type="Proteomes" id="UP000008672"/>
    </source>
</evidence>
<dbReference type="Pfam" id="PF21109">
    <property type="entry name" value="Stonustoxin_helical"/>
    <property type="match status" value="1"/>
</dbReference>
<dbReference type="Proteomes" id="UP000008672">
    <property type="component" value="Unassembled WGS sequence"/>
</dbReference>
<dbReference type="GeneTree" id="ENSGT00390000014380"/>
<dbReference type="AlphaFoldDB" id="H2ZUR0"/>
<dbReference type="InterPro" id="IPR013783">
    <property type="entry name" value="Ig-like_fold"/>
</dbReference>
<sequence>VSDFSLCSTMAEGAGTIEMAALGRPFQLGMLYDCRNDALIPGVTLWDSDLLKKDHHKTSQRNSDFSIIASDSTENKSSALNVEASLKASFLCGLVTVEGSAKYLNDKTTSKKQARVTLQYRTTTTYEQLTMSHLGHKNVTHPEVFEQGTATHVVTAILYGAQAFFVFDCMVSADENKRDVQSLMQAMINKIPKIDIGAKGSCHLSNEEKLKAKNFSCKFHGDFALPRNPTTLEDAIKLYTNLPELIGESAEHSVPIRVWLYPLNLLDSKAAKLLRSINIDLVCRSQAVLEQLDDFDRKCNDLIKHKIANQFPKIQEKIKQFRDMCQRYKLLFQSKLAQLLPLIRGKGEQESLLADLLNRKEKSPFSKQLLKGWLKEKKKEIKIVQHFWSQLKGTKVVSLSTERDRVLNDLTVVNVICFMFTSLQQLESYLVDLENYLKLQSDEAPDPTSELHDYSQETTKQQFNSDTSQQMRSCTKLFLELAEANKTEEKTKFIIASTEDESNPGASLYLYKNGILVEKQFQLPPKPSSPLIDRKAHNSVTLKLQPLTCDPGETVKHRVEFRKVSEEVWMQVDREDKNEFLTVPALYPNTHYQFRYTVCVHGVNVTSALIESQTLPTSPPGQPLI</sequence>
<name>H2ZUR0_LATCH</name>
<accession>H2ZUR0</accession>
<dbReference type="Gene3D" id="2.60.40.10">
    <property type="entry name" value="Immunoglobulins"/>
    <property type="match status" value="1"/>
</dbReference>
<dbReference type="CDD" id="cd00063">
    <property type="entry name" value="FN3"/>
    <property type="match status" value="1"/>
</dbReference>
<dbReference type="PANTHER" id="PTHR31594">
    <property type="entry name" value="AIG1-TYPE G DOMAIN-CONTAINING PROTEIN"/>
    <property type="match status" value="1"/>
</dbReference>
<reference evidence="3" key="2">
    <citation type="submission" date="2025-08" db="UniProtKB">
        <authorList>
            <consortium name="Ensembl"/>
        </authorList>
    </citation>
    <scope>IDENTIFICATION</scope>
</reference>
<dbReference type="InParanoid" id="H2ZUR0"/>
<dbReference type="Pfam" id="PF18078">
    <property type="entry name" value="Thioredoxin_11"/>
    <property type="match status" value="1"/>
</dbReference>
<feature type="region of interest" description="Disordered" evidence="1">
    <location>
        <begin position="442"/>
        <end position="466"/>
    </location>
</feature>
<dbReference type="InterPro" id="IPR048997">
    <property type="entry name" value="Stonustoxin-like_helical"/>
</dbReference>
<dbReference type="STRING" id="7897.ENSLACP00000001131"/>
<dbReference type="InterPro" id="IPR040581">
    <property type="entry name" value="Thioredoxin_11"/>
</dbReference>
<feature type="compositionally biased region" description="Polar residues" evidence="1">
    <location>
        <begin position="456"/>
        <end position="466"/>
    </location>
</feature>